<dbReference type="NCBIfam" id="TIGR01484">
    <property type="entry name" value="HAD-SF-IIB"/>
    <property type="match status" value="1"/>
</dbReference>
<evidence type="ECO:0000313" key="3">
    <source>
        <dbReference type="EMBL" id="AIA34255.1"/>
    </source>
</evidence>
<evidence type="ECO:0000256" key="2">
    <source>
        <dbReference type="ARBA" id="ARBA00034778"/>
    </source>
</evidence>
<dbReference type="AlphaFoldDB" id="A0A059Y4L1"/>
<dbReference type="Proteomes" id="UP000027182">
    <property type="component" value="Chromosome"/>
</dbReference>
<dbReference type="SFLD" id="SFLDG01140">
    <property type="entry name" value="C2.B:_Phosphomannomutase_and_P"/>
    <property type="match status" value="1"/>
</dbReference>
<dbReference type="Gene3D" id="3.40.50.1000">
    <property type="entry name" value="HAD superfamily/HAD-like"/>
    <property type="match status" value="1"/>
</dbReference>
<accession>A0A059Y4L1</accession>
<dbReference type="InterPro" id="IPR036412">
    <property type="entry name" value="HAD-like_sf"/>
</dbReference>
<evidence type="ECO:0000313" key="4">
    <source>
        <dbReference type="Proteomes" id="UP000027182"/>
    </source>
</evidence>
<organism evidence="3 4">
    <name type="scientific">Mycoplasmopsis bovis CQ-W70</name>
    <dbReference type="NCBI Taxonomy" id="1316930"/>
    <lineage>
        <taxon>Bacteria</taxon>
        <taxon>Bacillati</taxon>
        <taxon>Mycoplasmatota</taxon>
        <taxon>Mycoplasmoidales</taxon>
        <taxon>Metamycoplasmataceae</taxon>
        <taxon>Mycoplasmopsis</taxon>
    </lineage>
</organism>
<dbReference type="InterPro" id="IPR006379">
    <property type="entry name" value="HAD-SF_hydro_IIB"/>
</dbReference>
<dbReference type="PATRIC" id="fig|1316930.3.peg.700"/>
<dbReference type="NCBIfam" id="TIGR00099">
    <property type="entry name" value="Cof-subfamily"/>
    <property type="match status" value="1"/>
</dbReference>
<dbReference type="GO" id="GO:0016791">
    <property type="term" value="F:phosphatase activity"/>
    <property type="evidence" value="ECO:0007669"/>
    <property type="project" value="UniProtKB-ARBA"/>
</dbReference>
<dbReference type="GO" id="GO:0000287">
    <property type="term" value="F:magnesium ion binding"/>
    <property type="evidence" value="ECO:0007669"/>
    <property type="project" value="TreeGrafter"/>
</dbReference>
<comment type="cofactor">
    <cofactor evidence="1">
        <name>Mg(2+)</name>
        <dbReference type="ChEBI" id="CHEBI:18420"/>
    </cofactor>
</comment>
<dbReference type="HOGENOM" id="CLU_044146_0_3_14"/>
<dbReference type="Pfam" id="PF08282">
    <property type="entry name" value="Hydrolase_3"/>
    <property type="match status" value="1"/>
</dbReference>
<dbReference type="SUPFAM" id="SSF56784">
    <property type="entry name" value="HAD-like"/>
    <property type="match status" value="1"/>
</dbReference>
<dbReference type="Gene3D" id="3.30.1240.10">
    <property type="match status" value="1"/>
</dbReference>
<dbReference type="PROSITE" id="PS01228">
    <property type="entry name" value="COF_1"/>
    <property type="match status" value="1"/>
</dbReference>
<protein>
    <submittedName>
        <fullName evidence="3">Hydrolases of the HAD superfamily protein</fullName>
    </submittedName>
</protein>
<proteinExistence type="inferred from homology"/>
<dbReference type="InterPro" id="IPR000150">
    <property type="entry name" value="Cof"/>
</dbReference>
<evidence type="ECO:0000256" key="1">
    <source>
        <dbReference type="ARBA" id="ARBA00001946"/>
    </source>
</evidence>
<dbReference type="PANTHER" id="PTHR10000:SF8">
    <property type="entry name" value="HAD SUPERFAMILY HYDROLASE-LIKE, TYPE 3"/>
    <property type="match status" value="1"/>
</dbReference>
<dbReference type="RefSeq" id="WP_013955004.1">
    <property type="nucleotide sequence ID" value="NZ_CP005933.1"/>
</dbReference>
<keyword evidence="3" id="KW-0378">Hydrolase</keyword>
<gene>
    <name evidence="3" type="ORF">K668_03425</name>
</gene>
<sequence length="285" mass="32905">MNKINLNDIKYIFFDLDGTLLTKDKEITKEVTAKIKELNKTHQVVLNTGRPWYMAQKFYKQLDLKTPFLGLNGALIYDFQDKKVLYKNPINIETSLKLLNLFLKYNIAFLIYLDEEMIGVQKFKHEWFQKVVYPTVYPKNEFSAKFTEINDPENQLKLNTPVIKFLLLIDTLSESQLKELQKEITSVSDEIYTVRSQKAVLDVMPKGSDKGTAIEWFSKNYLNNEKIYDYSLMFGDAANDIPAFEKVAYSCALKSSSLEAENAANYVVSSSTDNGIIEFFVKHTN</sequence>
<dbReference type="PROSITE" id="PS01229">
    <property type="entry name" value="COF_2"/>
    <property type="match status" value="1"/>
</dbReference>
<dbReference type="SFLD" id="SFLDS00003">
    <property type="entry name" value="Haloacid_Dehalogenase"/>
    <property type="match status" value="1"/>
</dbReference>
<comment type="similarity">
    <text evidence="2">Belongs to the HAD-like hydrolase superfamily. Cof family.</text>
</comment>
<dbReference type="GO" id="GO:0005829">
    <property type="term" value="C:cytosol"/>
    <property type="evidence" value="ECO:0007669"/>
    <property type="project" value="TreeGrafter"/>
</dbReference>
<name>A0A059Y4L1_MYCBV</name>
<dbReference type="EMBL" id="CP005933">
    <property type="protein sequence ID" value="AIA34255.1"/>
    <property type="molecule type" value="Genomic_DNA"/>
</dbReference>
<dbReference type="PANTHER" id="PTHR10000">
    <property type="entry name" value="PHOSPHOSERINE PHOSPHATASE"/>
    <property type="match status" value="1"/>
</dbReference>
<dbReference type="SMR" id="A0A059Y4L1"/>
<dbReference type="InterPro" id="IPR023214">
    <property type="entry name" value="HAD_sf"/>
</dbReference>
<dbReference type="KEGG" id="mbq:K668_03425"/>
<reference evidence="3 4" key="1">
    <citation type="submission" date="2013-04" db="EMBL/GenBank/DDBJ databases">
        <authorList>
            <person name="Lin L."/>
            <person name="Zeng Z."/>
            <person name="Xie J."/>
            <person name="Luo L."/>
            <person name="Yang Z."/>
            <person name="Liang W."/>
            <person name="Lin H."/>
            <person name="Dong C."/>
            <person name="Sun Y."/>
        </authorList>
    </citation>
    <scope>NUCLEOTIDE SEQUENCE [LARGE SCALE GENOMIC DNA]</scope>
    <source>
        <strain evidence="3 4">CQ-W70</strain>
    </source>
</reference>